<evidence type="ECO:0000313" key="1">
    <source>
        <dbReference type="EMBL" id="RTQ46502.1"/>
    </source>
</evidence>
<keyword evidence="2" id="KW-1185">Reference proteome</keyword>
<organism evidence="1 2">
    <name type="scientific">Hymenobacter gummosus</name>
    <dbReference type="NCBI Taxonomy" id="1776032"/>
    <lineage>
        <taxon>Bacteria</taxon>
        <taxon>Pseudomonadati</taxon>
        <taxon>Bacteroidota</taxon>
        <taxon>Cytophagia</taxon>
        <taxon>Cytophagales</taxon>
        <taxon>Hymenobacteraceae</taxon>
        <taxon>Hymenobacter</taxon>
    </lineage>
</organism>
<dbReference type="Proteomes" id="UP000282184">
    <property type="component" value="Unassembled WGS sequence"/>
</dbReference>
<dbReference type="OrthoDB" id="2580232at2"/>
<dbReference type="RefSeq" id="WP_126695247.1">
    <property type="nucleotide sequence ID" value="NZ_RXOF01000015.1"/>
</dbReference>
<name>A0A431TXX9_9BACT</name>
<dbReference type="AlphaFoldDB" id="A0A431TXX9"/>
<comment type="caution">
    <text evidence="1">The sequence shown here is derived from an EMBL/GenBank/DDBJ whole genome shotgun (WGS) entry which is preliminary data.</text>
</comment>
<dbReference type="EMBL" id="RXOF01000015">
    <property type="protein sequence ID" value="RTQ46502.1"/>
    <property type="molecule type" value="Genomic_DNA"/>
</dbReference>
<reference evidence="1 2" key="1">
    <citation type="submission" date="2018-12" db="EMBL/GenBank/DDBJ databases">
        <title>Hymenobacter gummosus sp. nov., isolated from a spring.</title>
        <authorList>
            <person name="Nie L."/>
        </authorList>
    </citation>
    <scope>NUCLEOTIDE SEQUENCE [LARGE SCALE GENOMIC DNA]</scope>
    <source>
        <strain evidence="1 2">KCTC 52166</strain>
    </source>
</reference>
<evidence type="ECO:0000313" key="2">
    <source>
        <dbReference type="Proteomes" id="UP000282184"/>
    </source>
</evidence>
<accession>A0A431TXX9</accession>
<proteinExistence type="predicted"/>
<sequence>MTPFELHLTTAPLPDDQLDGFVALCRQLDAKPLLIELARGAVMQQPMLSKVQPLPDLPAALALAAADARQLQAGGFAVQRVKIEVPLAGGHLATPGAGAAYQPYFEWHGKVAYERAAELLALCQRHGAHLSANGLRDAAGTRIVTLREYGTQATFEARVAALTRALQASWPVQKSQAECCLYDSNAGLDRGWLTT</sequence>
<gene>
    <name evidence="1" type="ORF">EJV47_21345</name>
</gene>
<protein>
    <submittedName>
        <fullName evidence="1">Uncharacterized protein</fullName>
    </submittedName>
</protein>